<feature type="region of interest" description="Disordered" evidence="1">
    <location>
        <begin position="42"/>
        <end position="67"/>
    </location>
</feature>
<feature type="compositionally biased region" description="Basic and acidic residues" evidence="1">
    <location>
        <begin position="49"/>
        <end position="60"/>
    </location>
</feature>
<proteinExistence type="predicted"/>
<dbReference type="Proteomes" id="UP000009168">
    <property type="component" value="Unassembled WGS sequence"/>
</dbReference>
<organism evidence="2 3">
    <name type="scientific">Tetrahymena thermophila (strain SB210)</name>
    <dbReference type="NCBI Taxonomy" id="312017"/>
    <lineage>
        <taxon>Eukaryota</taxon>
        <taxon>Sar</taxon>
        <taxon>Alveolata</taxon>
        <taxon>Ciliophora</taxon>
        <taxon>Intramacronucleata</taxon>
        <taxon>Oligohymenophorea</taxon>
        <taxon>Hymenostomatida</taxon>
        <taxon>Tetrahymenina</taxon>
        <taxon>Tetrahymenidae</taxon>
        <taxon>Tetrahymena</taxon>
    </lineage>
</organism>
<dbReference type="GeneID" id="7826049"/>
<feature type="region of interest" description="Disordered" evidence="1">
    <location>
        <begin position="1"/>
        <end position="22"/>
    </location>
</feature>
<evidence type="ECO:0000313" key="3">
    <source>
        <dbReference type="Proteomes" id="UP000009168"/>
    </source>
</evidence>
<evidence type="ECO:0000313" key="2">
    <source>
        <dbReference type="EMBL" id="EAS01381.2"/>
    </source>
</evidence>
<dbReference type="AlphaFoldDB" id="I7ML87"/>
<keyword evidence="3" id="KW-1185">Reference proteome</keyword>
<evidence type="ECO:0000256" key="1">
    <source>
        <dbReference type="SAM" id="MobiDB-lite"/>
    </source>
</evidence>
<sequence length="1171" mass="137993">MSQINSDLQQYSKGFEGNNMRRNLPYNLNLNIANARQRTNDLQNSNLKQKQEQQQEDKAHKIQTSQKLMQKSCNINNSKFDTYSSNDSSPFKINDYGVVQKNMTNQSNNSFGSDILIQKQNSNNSSDKYLNEKPSPSKFSKSKFNYLINESPLCSSNDQKNGKMSQGNAYLFNNNNEFALDQNNNRDTSIQAKKELFLSKMQTQASENTSSQQNTKQYFFQKCVSELNSPQAYFPNQKLNSYGMSKEQFYTNNAKTCIFDYQRSKSKQNSSNNEFSNSNSQNFNYYNITNNQFNQAIELPKLANKSRSVNKLPLNLTTKQQYRQNKDKCLNSLSEFDDIYYEEKSQNQQTKKYDSSNTQINLVNRINSKSMSNLTFGVLDRQSINHSQYQQRQKLLRQREKEEYMQEEVAKVKQLWQQYELQRIKNKEYKQQQIWQKSEHDGSIESPLKYQRQEQLKDLKTKHIENKKQQFFNEMISSVKKSAISTNQNTSLVQSPLEGQGFLFSARKVSNTFTSTSPESALIQKEDVNAKQSPTLIANKSGELLESDKQPYQSFNQQLDTQQISKTQSNMIISPETTNNKEEEFWESIHIWENIIKDSFEIIKKEKIVSSQEFNYQLFLDFLNNVVGRNYQNNEKYMRESLKLIGFTPEVSEIVLERISRLMSEKYGISNDQISKFSSLYNQYEKEYLSWNLIDRMGGKERISEVINTYIQLVNSNPSINGAFRLLNISNDSIGLAFNQLLHFEERRHKQYFKSVQNFFKQPLYRVSHTKFFYATKLYFERAMFKNKIQPQYKNRLFLLIEQMRYFVTLPLPQDMNLLLPKQNKSINSDQSSSPTQKNQNENKVTDTYTQKTEQNVEDSNNDEQTTIPQFCYQIAAIMRSEMMAMIKIKQALIKHQSISLNNKVVFEQYLTQLIQIFALNNNDSIAYFELKNSEKYRTILLLTDDFFYIFSKLLMENLIKNFHCSIYFSKDTHKRLQHVKIQLNKLNAQHQTKQDSYFSVQANIESNYLNGSCFFHELFNHPNPIELILDRLDDIYHNKSELNKLCPFSKVSRSRDLCRHILSYFYPFVDQNGYPVDISSFDFQCYISQKKLKYEFFVELKKVLKDLFLSYFNFPITLVQRLIQEYQYAIHGIEYFQKGDNGNLFGIRSQEKAVKDLNYNNQYDDEKLEF</sequence>
<feature type="compositionally biased region" description="Polar residues" evidence="1">
    <location>
        <begin position="1"/>
        <end position="12"/>
    </location>
</feature>
<dbReference type="RefSeq" id="XP_001021627.2">
    <property type="nucleotide sequence ID" value="XM_001021627.3"/>
</dbReference>
<dbReference type="KEGG" id="tet:TTHERM_00149920"/>
<accession>I7ML87</accession>
<feature type="region of interest" description="Disordered" evidence="1">
    <location>
        <begin position="825"/>
        <end position="844"/>
    </location>
</feature>
<dbReference type="InParanoid" id="I7ML87"/>
<protein>
    <submittedName>
        <fullName evidence="2">Uncharacterized protein</fullName>
    </submittedName>
</protein>
<dbReference type="EMBL" id="GG662603">
    <property type="protein sequence ID" value="EAS01381.2"/>
    <property type="molecule type" value="Genomic_DNA"/>
</dbReference>
<reference evidence="3" key="1">
    <citation type="journal article" date="2006" name="PLoS Biol.">
        <title>Macronuclear genome sequence of the ciliate Tetrahymena thermophila, a model eukaryote.</title>
        <authorList>
            <person name="Eisen J.A."/>
            <person name="Coyne R.S."/>
            <person name="Wu M."/>
            <person name="Wu D."/>
            <person name="Thiagarajan M."/>
            <person name="Wortman J.R."/>
            <person name="Badger J.H."/>
            <person name="Ren Q."/>
            <person name="Amedeo P."/>
            <person name="Jones K.M."/>
            <person name="Tallon L.J."/>
            <person name="Delcher A.L."/>
            <person name="Salzberg S.L."/>
            <person name="Silva J.C."/>
            <person name="Haas B.J."/>
            <person name="Majoros W.H."/>
            <person name="Farzad M."/>
            <person name="Carlton J.M."/>
            <person name="Smith R.K. Jr."/>
            <person name="Garg J."/>
            <person name="Pearlman R.E."/>
            <person name="Karrer K.M."/>
            <person name="Sun L."/>
            <person name="Manning G."/>
            <person name="Elde N.C."/>
            <person name="Turkewitz A.P."/>
            <person name="Asai D.J."/>
            <person name="Wilkes D.E."/>
            <person name="Wang Y."/>
            <person name="Cai H."/>
            <person name="Collins K."/>
            <person name="Stewart B.A."/>
            <person name="Lee S.R."/>
            <person name="Wilamowska K."/>
            <person name="Weinberg Z."/>
            <person name="Ruzzo W.L."/>
            <person name="Wloga D."/>
            <person name="Gaertig J."/>
            <person name="Frankel J."/>
            <person name="Tsao C.-C."/>
            <person name="Gorovsky M.A."/>
            <person name="Keeling P.J."/>
            <person name="Waller R.F."/>
            <person name="Patron N.J."/>
            <person name="Cherry J.M."/>
            <person name="Stover N.A."/>
            <person name="Krieger C.J."/>
            <person name="del Toro C."/>
            <person name="Ryder H.F."/>
            <person name="Williamson S.C."/>
            <person name="Barbeau R.A."/>
            <person name="Hamilton E.P."/>
            <person name="Orias E."/>
        </authorList>
    </citation>
    <scope>NUCLEOTIDE SEQUENCE [LARGE SCALE GENOMIC DNA]</scope>
    <source>
        <strain evidence="3">SB210</strain>
    </source>
</reference>
<name>I7ML87_TETTS</name>
<gene>
    <name evidence="2" type="ORF">TTHERM_00149920</name>
</gene>